<keyword evidence="9" id="KW-0479">Metal-binding</keyword>
<keyword evidence="17" id="KW-0238">DNA-binding</keyword>
<keyword evidence="14" id="KW-0229">DNA integration</keyword>
<keyword evidence="8" id="KW-0540">Nuclease</keyword>
<comment type="function">
    <text evidence="21">Reverse transcriptase/ribonuclease H (RT) is a multifunctional enzyme that catalyzes the conversion of the retro-elements RNA genome into dsDNA within the VLP. The enzyme displays a DNA polymerase activity that can copy either DNA or RNA templates, and a ribonuclease H (RNase H) activity that cleaves the RNA strand of RNA-DNA heteroduplexes during plus-strand synthesis and hydrolyzes RNA primers. The conversion leads to a linear dsDNA copy of the retrotransposon that includes long terminal repeats (LTRs) at both ends.</text>
</comment>
<evidence type="ECO:0000256" key="18">
    <source>
        <dbReference type="ARBA" id="ARBA00023172"/>
    </source>
</evidence>
<dbReference type="GO" id="GO:0003887">
    <property type="term" value="F:DNA-directed DNA polymerase activity"/>
    <property type="evidence" value="ECO:0007669"/>
    <property type="project" value="UniProtKB-KW"/>
</dbReference>
<evidence type="ECO:0000256" key="9">
    <source>
        <dbReference type="ARBA" id="ARBA00022723"/>
    </source>
</evidence>
<evidence type="ECO:0000256" key="8">
    <source>
        <dbReference type="ARBA" id="ARBA00022722"/>
    </source>
</evidence>
<dbReference type="GO" id="GO:0003723">
    <property type="term" value="F:RNA binding"/>
    <property type="evidence" value="ECO:0007669"/>
    <property type="project" value="UniProtKB-KW"/>
</dbReference>
<feature type="compositionally biased region" description="Polar residues" evidence="25">
    <location>
        <begin position="854"/>
        <end position="876"/>
    </location>
</feature>
<protein>
    <submittedName>
        <fullName evidence="27">Transposon Ty2-LR1 Gag-Pol polyprotein</fullName>
    </submittedName>
</protein>
<keyword evidence="5" id="KW-0815">Transposition</keyword>
<evidence type="ECO:0000256" key="3">
    <source>
        <dbReference type="ARBA" id="ARBA00004496"/>
    </source>
</evidence>
<dbReference type="GO" id="GO:0005737">
    <property type="term" value="C:cytoplasm"/>
    <property type="evidence" value="ECO:0007669"/>
    <property type="project" value="UniProtKB-SubCell"/>
</dbReference>
<evidence type="ECO:0000256" key="15">
    <source>
        <dbReference type="ARBA" id="ARBA00022918"/>
    </source>
</evidence>
<dbReference type="GO" id="GO:0003677">
    <property type="term" value="F:DNA binding"/>
    <property type="evidence" value="ECO:0007669"/>
    <property type="project" value="UniProtKB-KW"/>
</dbReference>
<evidence type="ECO:0000256" key="20">
    <source>
        <dbReference type="ARBA" id="ARBA00023268"/>
    </source>
</evidence>
<evidence type="ECO:0000256" key="16">
    <source>
        <dbReference type="ARBA" id="ARBA00022932"/>
    </source>
</evidence>
<evidence type="ECO:0000256" key="19">
    <source>
        <dbReference type="ARBA" id="ARBA00023242"/>
    </source>
</evidence>
<evidence type="ECO:0000256" key="6">
    <source>
        <dbReference type="ARBA" id="ARBA00022679"/>
    </source>
</evidence>
<evidence type="ECO:0000256" key="24">
    <source>
        <dbReference type="ARBA" id="ARBA00049244"/>
    </source>
</evidence>
<dbReference type="VEuPathDB" id="FungiDB:KLMA_10838"/>
<dbReference type="GeneID" id="34714486"/>
<comment type="catalytic activity">
    <reaction evidence="1">
        <text>Endonucleolytic cleavage to 5'-phosphomonoester.</text>
        <dbReference type="EC" id="3.1.26.4"/>
    </reaction>
</comment>
<dbReference type="Pfam" id="PF07727">
    <property type="entry name" value="RVT_2"/>
    <property type="match status" value="1"/>
</dbReference>
<evidence type="ECO:0000256" key="4">
    <source>
        <dbReference type="ARBA" id="ARBA00022490"/>
    </source>
</evidence>
<comment type="function">
    <text evidence="22">Integrase (IN) targets the VLP to the nucleus, where a subparticle preintegration complex (PIC) containing at least integrase and the newly synthesized dsDNA copy of the retrotransposon must transit the nuclear membrane. Once in the nucleus, integrase performs the integration of the dsDNA into the host genome.</text>
</comment>
<dbReference type="InterPro" id="IPR013103">
    <property type="entry name" value="RVT_2"/>
</dbReference>
<dbReference type="InterPro" id="IPR043502">
    <property type="entry name" value="DNA/RNA_pol_sf"/>
</dbReference>
<feature type="domain" description="Integrase catalytic" evidence="26">
    <location>
        <begin position="517"/>
        <end position="693"/>
    </location>
</feature>
<dbReference type="EMBL" id="AP012213">
    <property type="protein sequence ID" value="BAQ55761.1"/>
    <property type="molecule type" value="Genomic_DNA"/>
</dbReference>
<keyword evidence="15" id="KW-0695">RNA-directed DNA polymerase</keyword>
<keyword evidence="7" id="KW-0548">Nucleotidyltransferase</keyword>
<dbReference type="GO" id="GO:0005634">
    <property type="term" value="C:nucleus"/>
    <property type="evidence" value="ECO:0007669"/>
    <property type="project" value="UniProtKB-SubCell"/>
</dbReference>
<dbReference type="Gene3D" id="3.30.420.10">
    <property type="entry name" value="Ribonuclease H-like superfamily/Ribonuclease H"/>
    <property type="match status" value="1"/>
</dbReference>
<keyword evidence="12" id="KW-0460">Magnesium</keyword>
<comment type="subcellular location">
    <subcellularLocation>
        <location evidence="3">Cytoplasm</location>
    </subcellularLocation>
    <subcellularLocation>
        <location evidence="2">Nucleus</location>
    </subcellularLocation>
</comment>
<dbReference type="InterPro" id="IPR001584">
    <property type="entry name" value="Integrase_cat-core"/>
</dbReference>
<evidence type="ECO:0000256" key="17">
    <source>
        <dbReference type="ARBA" id="ARBA00023125"/>
    </source>
</evidence>
<dbReference type="GO" id="GO:0032196">
    <property type="term" value="P:transposition"/>
    <property type="evidence" value="ECO:0007669"/>
    <property type="project" value="UniProtKB-KW"/>
</dbReference>
<evidence type="ECO:0000259" key="26">
    <source>
        <dbReference type="PROSITE" id="PS50994"/>
    </source>
</evidence>
<accession>A0A1L7LMB5</accession>
<evidence type="ECO:0000256" key="11">
    <source>
        <dbReference type="ARBA" id="ARBA00022801"/>
    </source>
</evidence>
<dbReference type="GO" id="GO:0046872">
    <property type="term" value="F:metal ion binding"/>
    <property type="evidence" value="ECO:0007669"/>
    <property type="project" value="UniProtKB-KW"/>
</dbReference>
<dbReference type="Proteomes" id="UP000065495">
    <property type="component" value="Chromosome 1"/>
</dbReference>
<evidence type="ECO:0000256" key="25">
    <source>
        <dbReference type="SAM" id="MobiDB-lite"/>
    </source>
</evidence>
<feature type="compositionally biased region" description="Basic and acidic residues" evidence="25">
    <location>
        <begin position="779"/>
        <end position="792"/>
    </location>
</feature>
<evidence type="ECO:0000256" key="13">
    <source>
        <dbReference type="ARBA" id="ARBA00022884"/>
    </source>
</evidence>
<name>A0A1L7LMB5_KLUMD</name>
<dbReference type="InterPro" id="IPR036397">
    <property type="entry name" value="RNaseH_sf"/>
</dbReference>
<feature type="region of interest" description="Disordered" evidence="25">
    <location>
        <begin position="1"/>
        <end position="33"/>
    </location>
</feature>
<evidence type="ECO:0000256" key="23">
    <source>
        <dbReference type="ARBA" id="ARBA00048173"/>
    </source>
</evidence>
<evidence type="ECO:0000256" key="7">
    <source>
        <dbReference type="ARBA" id="ARBA00022695"/>
    </source>
</evidence>
<evidence type="ECO:0000256" key="10">
    <source>
        <dbReference type="ARBA" id="ARBA00022759"/>
    </source>
</evidence>
<evidence type="ECO:0000256" key="14">
    <source>
        <dbReference type="ARBA" id="ARBA00022908"/>
    </source>
</evidence>
<dbReference type="RefSeq" id="XP_022678472.1">
    <property type="nucleotide sequence ID" value="XM_022821185.1"/>
</dbReference>
<evidence type="ECO:0000256" key="22">
    <source>
        <dbReference type="ARBA" id="ARBA00025615"/>
    </source>
</evidence>
<evidence type="ECO:0000256" key="1">
    <source>
        <dbReference type="ARBA" id="ARBA00000077"/>
    </source>
</evidence>
<proteinExistence type="predicted"/>
<keyword evidence="6" id="KW-0808">Transferase</keyword>
<evidence type="ECO:0000256" key="21">
    <source>
        <dbReference type="ARBA" id="ARBA00025590"/>
    </source>
</evidence>
<keyword evidence="13" id="KW-0694">RNA-binding</keyword>
<keyword evidence="10" id="KW-0255">Endonuclease</keyword>
<dbReference type="GO" id="GO:0015074">
    <property type="term" value="P:DNA integration"/>
    <property type="evidence" value="ECO:0007669"/>
    <property type="project" value="UniProtKB-KW"/>
</dbReference>
<dbReference type="PROSITE" id="PS50994">
    <property type="entry name" value="INTEGRASE"/>
    <property type="match status" value="1"/>
</dbReference>
<keyword evidence="4" id="KW-0963">Cytoplasm</keyword>
<dbReference type="InterPro" id="IPR012337">
    <property type="entry name" value="RNaseH-like_sf"/>
</dbReference>
<gene>
    <name evidence="27" type="ORF">KLMA_10838</name>
</gene>
<dbReference type="Pfam" id="PF00665">
    <property type="entry name" value="rve"/>
    <property type="match status" value="1"/>
</dbReference>
<evidence type="ECO:0000256" key="12">
    <source>
        <dbReference type="ARBA" id="ARBA00022842"/>
    </source>
</evidence>
<dbReference type="OrthoDB" id="4064460at2759"/>
<keyword evidence="16" id="KW-0239">DNA-directed DNA polymerase</keyword>
<dbReference type="GO" id="GO:0006310">
    <property type="term" value="P:DNA recombination"/>
    <property type="evidence" value="ECO:0007669"/>
    <property type="project" value="UniProtKB-KW"/>
</dbReference>
<dbReference type="PANTHER" id="PTHR42648">
    <property type="entry name" value="TRANSPOSASE, PUTATIVE-RELATED"/>
    <property type="match status" value="1"/>
</dbReference>
<evidence type="ECO:0000256" key="5">
    <source>
        <dbReference type="ARBA" id="ARBA00022578"/>
    </source>
</evidence>
<evidence type="ECO:0000313" key="28">
    <source>
        <dbReference type="Proteomes" id="UP000065495"/>
    </source>
</evidence>
<keyword evidence="20" id="KW-0511">Multifunctional enzyme</keyword>
<comment type="catalytic activity">
    <reaction evidence="24">
        <text>DNA(n) + a 2'-deoxyribonucleoside 5'-triphosphate = DNA(n+1) + diphosphate</text>
        <dbReference type="Rhea" id="RHEA:22508"/>
        <dbReference type="Rhea" id="RHEA-COMP:17339"/>
        <dbReference type="Rhea" id="RHEA-COMP:17340"/>
        <dbReference type="ChEBI" id="CHEBI:33019"/>
        <dbReference type="ChEBI" id="CHEBI:61560"/>
        <dbReference type="ChEBI" id="CHEBI:173112"/>
        <dbReference type="EC" id="2.7.7.7"/>
    </reaction>
</comment>
<dbReference type="PANTHER" id="PTHR42648:SF11">
    <property type="entry name" value="TRANSPOSON TY4-P GAG-POL POLYPROTEIN"/>
    <property type="match status" value="1"/>
</dbReference>
<keyword evidence="11" id="KW-0378">Hydrolase</keyword>
<keyword evidence="19" id="KW-0539">Nucleus</keyword>
<reference evidence="27 28" key="1">
    <citation type="journal article" date="2015" name="Biotechnol. Biofuels">
        <title>Genetic basis of the highly efficient yeast Kluyveromyces marxianus: complete genome sequence and transcriptome analyses.</title>
        <authorList>
            <person name="Lertwattanasakul N."/>
            <person name="Kosaka T."/>
            <person name="Hosoyama A."/>
            <person name="Suzuki Y."/>
            <person name="Rodrussamee N."/>
            <person name="Matsutani M."/>
            <person name="Murata M."/>
            <person name="Fujimoto N."/>
            <person name="Suprayogi"/>
            <person name="Tsuchikane K."/>
            <person name="Limtong S."/>
            <person name="Fujita N."/>
            <person name="Yamada M."/>
        </authorList>
    </citation>
    <scope>NUCLEOTIDE SEQUENCE [LARGE SCALE GENOMIC DNA]</scope>
    <source>
        <strain evidence="28">DMKU3-1042 / BCC 29191 / NBRC 104275</strain>
    </source>
</reference>
<dbReference type="GO" id="GO:0003964">
    <property type="term" value="F:RNA-directed DNA polymerase activity"/>
    <property type="evidence" value="ECO:0007669"/>
    <property type="project" value="UniProtKB-KW"/>
</dbReference>
<dbReference type="KEGG" id="kmx:KLMA_10838"/>
<feature type="compositionally biased region" description="Basic and acidic residues" evidence="25">
    <location>
        <begin position="835"/>
        <end position="851"/>
    </location>
</feature>
<dbReference type="SUPFAM" id="SSF53098">
    <property type="entry name" value="Ribonuclease H-like"/>
    <property type="match status" value="1"/>
</dbReference>
<dbReference type="SUPFAM" id="SSF56672">
    <property type="entry name" value="DNA/RNA polymerases"/>
    <property type="match status" value="1"/>
</dbReference>
<evidence type="ECO:0000313" key="27">
    <source>
        <dbReference type="EMBL" id="BAQ55761.1"/>
    </source>
</evidence>
<dbReference type="InterPro" id="IPR039537">
    <property type="entry name" value="Retrotran_Ty1/copia-like"/>
</dbReference>
<comment type="catalytic activity">
    <reaction evidence="23">
        <text>DNA(n) + a 2'-deoxyribonucleoside 5'-triphosphate = DNA(n+1) + diphosphate</text>
        <dbReference type="Rhea" id="RHEA:22508"/>
        <dbReference type="Rhea" id="RHEA-COMP:17339"/>
        <dbReference type="Rhea" id="RHEA-COMP:17340"/>
        <dbReference type="ChEBI" id="CHEBI:33019"/>
        <dbReference type="ChEBI" id="CHEBI:61560"/>
        <dbReference type="ChEBI" id="CHEBI:173112"/>
        <dbReference type="EC" id="2.7.7.49"/>
    </reaction>
</comment>
<keyword evidence="18" id="KW-0233">DNA recombination</keyword>
<dbReference type="CDD" id="cd09272">
    <property type="entry name" value="RNase_HI_RT_Ty1"/>
    <property type="match status" value="1"/>
</dbReference>
<dbReference type="GO" id="GO:0004523">
    <property type="term" value="F:RNA-DNA hybrid ribonuclease activity"/>
    <property type="evidence" value="ECO:0007669"/>
    <property type="project" value="UniProtKB-EC"/>
</dbReference>
<evidence type="ECO:0000256" key="2">
    <source>
        <dbReference type="ARBA" id="ARBA00004123"/>
    </source>
</evidence>
<organism evidence="27 28">
    <name type="scientific">Kluyveromyces marxianus (strain DMKU3-1042 / BCC 29191 / NBRC 104275)</name>
    <name type="common">Yeast</name>
    <name type="synonym">Candida kefyr</name>
    <dbReference type="NCBI Taxonomy" id="1003335"/>
    <lineage>
        <taxon>Eukaryota</taxon>
        <taxon>Fungi</taxon>
        <taxon>Dikarya</taxon>
        <taxon>Ascomycota</taxon>
        <taxon>Saccharomycotina</taxon>
        <taxon>Saccharomycetes</taxon>
        <taxon>Saccharomycetales</taxon>
        <taxon>Saccharomycetaceae</taxon>
        <taxon>Kluyveromyces</taxon>
    </lineage>
</organism>
<sequence>MRKLNIGSDDGAPISSIQKDKPIDPYSDPQSEREVFGGLTYEEFDREYRYQYNSSSDPDLKDTISGESDYISFKAFPNAKIRKIVYLPIIDTEDEFDDWVKCLIVQIKISGLESYVPNKENNWSSVIMNNKRLNSYIMRMWKKCIPEECCPAWVEFTPYNTDDSSNIIALELLTAYDRRNKNREIWREAINQTNKYMSSSDIGKLWKEGNNVYRNFFCSKKHHDVEMILECLEQMMIENYANKCEKLKKELENNENINLPTALKLLHNESKKPVKLITLNKVQQQTMILMTFRQELIHVFLVQINQKCFYLENVRDIMLDSGTTVALVTNKNLLYNIKDESNIKLLAAGQNEITVEGEGILKLKLNENISIEMKAMIVPSIKINIIPLASLYENNLHVDETCDNIKSLNGETITSIFKKDKLLWISGNHIQLPTEEHKVYQTTKSKKYKVTLRELHRRLGHTNVRCVRETVKRGGIEDLSMSDVNWEGIDEFQCESCMKGKASRHPHIKNSRDQYNEKYGPFEYIHTDIFGPIRLSEDSKSYRYMITFTDECTRYTWTIPLYLKTERQVRVAFLTIIKQTRTQYNKRIKVFHMDRGSEYTSEWIRQVLKSRGAKLIYTTVADSRGNGVAERLNRTLLDRCRTLLEETGLSKEFWYHAIEHVVYDLNHTYKEKLKCSPIEKAGIKPPKLKHIHAFGQLACYRINTNSKLDNRAKLGYLLHPSQESYGYIILDAETNKLVDTTDFRPFYKNGPEGITEKEFYEQVGKWLHKAQTKISSNSQEEKNEPEFTTEPHNKRRKLAVQESEKNKSSNNDSDTVRHEENLDTQDISSCGGGEIHSDPKDDSTKESDSDSTKLASAQDSQVSHNPNTESEQTTAEEFTAHKHPNDDFNPLQDAHKQLKRKITETVEDPEEGSEKRFRVNYVKAVTDHDTIPYSEDATLSYSQAITGNKNKLLRDQFTQAFNKEINQMRKMHVWDENNLIDISEVDRNKVINPMLVFSIKRDGTKKCRLVARGDQQDLSTYSKDRQQDTINNMALMTVLAVALDHNLIIKQLDISSAYLYADLKEEIYIRAPPHIKQKDKVLRLNKSLYGLKQSGANWQKTIKDYLKGKCELEEMRFWPCVFTKGKFLEIIVCLFVDDIVIAGNNVNTINQFITDLQNRFDTRIVNDGSPNERDAVRYDILGIDVEYKKGVSMKFGMLESLTKKLPLLGVEFKKESRYNIVPGTPNRSLNQDLDIPCDKDYNAKVNWIQRAIGLSNYVAMKYRFDIAYYTNILAQHQLYPSDAVLFETERLLQYLWTTRGKRLVWKRNEKETSELIGLTDASHAKGLKYKSQAGYFCIWNGKKLFARSTRTSYVCESSTQSETYAASECLAISRSINYLLSTLTGKKPDQILLTDNTALINSIKGTKTIKPGSRHNDLKLYAMKDKYSEGELKVEHIPTKQNEADLLTKPLKIKQFKVLTDKWIK</sequence>
<feature type="region of interest" description="Disordered" evidence="25">
    <location>
        <begin position="772"/>
        <end position="876"/>
    </location>
</feature>